<dbReference type="AlphaFoldDB" id="A0A8S2TMV4"/>
<comment type="caution">
    <text evidence="1">The sequence shown here is derived from an EMBL/GenBank/DDBJ whole genome shotgun (WGS) entry which is preliminary data.</text>
</comment>
<protein>
    <submittedName>
        <fullName evidence="1">Uncharacterized protein</fullName>
    </submittedName>
</protein>
<dbReference type="Proteomes" id="UP000681720">
    <property type="component" value="Unassembled WGS sequence"/>
</dbReference>
<dbReference type="EMBL" id="CAJOBJ010060535">
    <property type="protein sequence ID" value="CAF4415742.1"/>
    <property type="molecule type" value="Genomic_DNA"/>
</dbReference>
<organism evidence="1 4">
    <name type="scientific">Rotaria magnacalcarata</name>
    <dbReference type="NCBI Taxonomy" id="392030"/>
    <lineage>
        <taxon>Eukaryota</taxon>
        <taxon>Metazoa</taxon>
        <taxon>Spiralia</taxon>
        <taxon>Gnathifera</taxon>
        <taxon>Rotifera</taxon>
        <taxon>Eurotatoria</taxon>
        <taxon>Bdelloidea</taxon>
        <taxon>Philodinida</taxon>
        <taxon>Philodinidae</taxon>
        <taxon>Rotaria</taxon>
    </lineage>
</organism>
<dbReference type="Proteomes" id="UP000676336">
    <property type="component" value="Unassembled WGS sequence"/>
</dbReference>
<evidence type="ECO:0000313" key="4">
    <source>
        <dbReference type="Proteomes" id="UP000681967"/>
    </source>
</evidence>
<dbReference type="EMBL" id="CAJOBH010033600">
    <property type="protein sequence ID" value="CAF4290580.1"/>
    <property type="molecule type" value="Genomic_DNA"/>
</dbReference>
<feature type="non-terminal residue" evidence="1">
    <location>
        <position position="47"/>
    </location>
</feature>
<reference evidence="1" key="1">
    <citation type="submission" date="2021-02" db="EMBL/GenBank/DDBJ databases">
        <authorList>
            <person name="Nowell W R."/>
        </authorList>
    </citation>
    <scope>NUCLEOTIDE SEQUENCE</scope>
</reference>
<evidence type="ECO:0000313" key="3">
    <source>
        <dbReference type="EMBL" id="CAF4415742.1"/>
    </source>
</evidence>
<dbReference type="EMBL" id="CAJOBI010056630">
    <property type="protein sequence ID" value="CAF4396874.1"/>
    <property type="molecule type" value="Genomic_DNA"/>
</dbReference>
<proteinExistence type="predicted"/>
<evidence type="ECO:0000313" key="2">
    <source>
        <dbReference type="EMBL" id="CAF4396874.1"/>
    </source>
</evidence>
<accession>A0A8S2TMV4</accession>
<dbReference type="Proteomes" id="UP000681967">
    <property type="component" value="Unassembled WGS sequence"/>
</dbReference>
<sequence length="47" mass="5366">MAITNATTIQLQQEELNILAAVEMLTSLLELLQELRNDDDGFEQIFE</sequence>
<evidence type="ECO:0000313" key="1">
    <source>
        <dbReference type="EMBL" id="CAF4290580.1"/>
    </source>
</evidence>
<gene>
    <name evidence="1" type="ORF">BYL167_LOCUS27076</name>
    <name evidence="3" type="ORF">GIL414_LOCUS30837</name>
    <name evidence="2" type="ORF">SMN809_LOCUS30262</name>
</gene>
<name>A0A8S2TMV4_9BILA</name>